<evidence type="ECO:0000313" key="3">
    <source>
        <dbReference type="EMBL" id="PZA12831.1"/>
    </source>
</evidence>
<feature type="signal peptide" evidence="2">
    <location>
        <begin position="1"/>
        <end position="29"/>
    </location>
</feature>
<proteinExistence type="predicted"/>
<feature type="compositionally biased region" description="Polar residues" evidence="1">
    <location>
        <begin position="65"/>
        <end position="83"/>
    </location>
</feature>
<keyword evidence="2" id="KW-0732">Signal</keyword>
<sequence length="83" mass="8926">MNVLVWEDLMKALILVVPAILFMAGSAFAQTVAPQRDMYGNLVRDRGANNAGAADRSQAGRGNANDFSSRQGTQNNSGIRSDR</sequence>
<gene>
    <name evidence="3" type="ORF">DNX69_06465</name>
</gene>
<reference evidence="3 4" key="1">
    <citation type="submission" date="2018-06" db="EMBL/GenBank/DDBJ databases">
        <title>Draft Whole-Genome Sequence of the purple photosynthetic bacterium Rhodospeudomonas palustris XCP.</title>
        <authorList>
            <person name="Rayyan A."/>
            <person name="Meyer T.E."/>
            <person name="Kyndt J.A."/>
        </authorList>
    </citation>
    <scope>NUCLEOTIDE SEQUENCE [LARGE SCALE GENOMIC DNA]</scope>
    <source>
        <strain evidence="3 4">XCP</strain>
    </source>
</reference>
<feature type="chain" id="PRO_5016418654" evidence="2">
    <location>
        <begin position="30"/>
        <end position="83"/>
    </location>
</feature>
<dbReference type="EMBL" id="QKQS01000010">
    <property type="protein sequence ID" value="PZA12831.1"/>
    <property type="molecule type" value="Genomic_DNA"/>
</dbReference>
<evidence type="ECO:0000256" key="2">
    <source>
        <dbReference type="SAM" id="SignalP"/>
    </source>
</evidence>
<dbReference type="AlphaFoldDB" id="A0A323UKB5"/>
<dbReference type="Proteomes" id="UP000248134">
    <property type="component" value="Unassembled WGS sequence"/>
</dbReference>
<comment type="caution">
    <text evidence="3">The sequence shown here is derived from an EMBL/GenBank/DDBJ whole genome shotgun (WGS) entry which is preliminary data.</text>
</comment>
<accession>A0A323UKB5</accession>
<evidence type="ECO:0000313" key="4">
    <source>
        <dbReference type="Proteomes" id="UP000248134"/>
    </source>
</evidence>
<organism evidence="3 4">
    <name type="scientific">Rhodopseudomonas palustris</name>
    <dbReference type="NCBI Taxonomy" id="1076"/>
    <lineage>
        <taxon>Bacteria</taxon>
        <taxon>Pseudomonadati</taxon>
        <taxon>Pseudomonadota</taxon>
        <taxon>Alphaproteobacteria</taxon>
        <taxon>Hyphomicrobiales</taxon>
        <taxon>Nitrobacteraceae</taxon>
        <taxon>Rhodopseudomonas</taxon>
    </lineage>
</organism>
<feature type="region of interest" description="Disordered" evidence="1">
    <location>
        <begin position="44"/>
        <end position="83"/>
    </location>
</feature>
<name>A0A323UKB5_RHOPL</name>
<protein>
    <submittedName>
        <fullName evidence="3">Uncharacterized protein</fullName>
    </submittedName>
</protein>
<evidence type="ECO:0000256" key="1">
    <source>
        <dbReference type="SAM" id="MobiDB-lite"/>
    </source>
</evidence>